<comment type="subunit">
    <text evidence="7">Interacts with G-actin; ADP-actin form.</text>
</comment>
<dbReference type="Pfam" id="PF00241">
    <property type="entry name" value="Cofilin_ADF"/>
    <property type="match status" value="2"/>
</dbReference>
<dbReference type="PANTHER" id="PTHR13759">
    <property type="entry name" value="TWINFILIN"/>
    <property type="match status" value="1"/>
</dbReference>
<reference evidence="10" key="1">
    <citation type="submission" date="2022-07" db="EMBL/GenBank/DDBJ databases">
        <title>Phylogenomic reconstructions and comparative analyses of Kickxellomycotina fungi.</title>
        <authorList>
            <person name="Reynolds N.K."/>
            <person name="Stajich J.E."/>
            <person name="Barry K."/>
            <person name="Grigoriev I.V."/>
            <person name="Crous P."/>
            <person name="Smith M.E."/>
        </authorList>
    </citation>
    <scope>NUCLEOTIDE SEQUENCE</scope>
    <source>
        <strain evidence="10">NBRC 100468</strain>
    </source>
</reference>
<evidence type="ECO:0000256" key="3">
    <source>
        <dbReference type="ARBA" id="ARBA00022490"/>
    </source>
</evidence>
<comment type="subcellular location">
    <subcellularLocation>
        <location evidence="1">Cytoplasm</location>
        <location evidence="1">Cytoskeleton</location>
    </subcellularLocation>
</comment>
<evidence type="ECO:0000256" key="8">
    <source>
        <dbReference type="SAM" id="MobiDB-lite"/>
    </source>
</evidence>
<keyword evidence="5" id="KW-0009">Actin-binding</keyword>
<dbReference type="PROSITE" id="PS51263">
    <property type="entry name" value="ADF_H"/>
    <property type="match status" value="1"/>
</dbReference>
<dbReference type="SUPFAM" id="SSF55753">
    <property type="entry name" value="Actin depolymerizing proteins"/>
    <property type="match status" value="2"/>
</dbReference>
<proteinExistence type="inferred from homology"/>
<feature type="domain" description="ADF-H" evidence="9">
    <location>
        <begin position="1"/>
        <end position="97"/>
    </location>
</feature>
<evidence type="ECO:0000256" key="7">
    <source>
        <dbReference type="ARBA" id="ARBA00038532"/>
    </source>
</evidence>
<feature type="compositionally biased region" description="Low complexity" evidence="8">
    <location>
        <begin position="227"/>
        <end position="237"/>
    </location>
</feature>
<dbReference type="AlphaFoldDB" id="A0A9W7ZRQ1"/>
<dbReference type="OrthoDB" id="10006997at2759"/>
<dbReference type="GO" id="GO:0005884">
    <property type="term" value="C:actin filament"/>
    <property type="evidence" value="ECO:0007669"/>
    <property type="project" value="TreeGrafter"/>
</dbReference>
<evidence type="ECO:0000256" key="6">
    <source>
        <dbReference type="ARBA" id="ARBA00023212"/>
    </source>
</evidence>
<dbReference type="GO" id="GO:0030042">
    <property type="term" value="P:actin filament depolymerization"/>
    <property type="evidence" value="ECO:0007669"/>
    <property type="project" value="TreeGrafter"/>
</dbReference>
<dbReference type="InterPro" id="IPR029006">
    <property type="entry name" value="ADF-H/Gelsolin-like_dom_sf"/>
</dbReference>
<dbReference type="GO" id="GO:0051015">
    <property type="term" value="F:actin filament binding"/>
    <property type="evidence" value="ECO:0007669"/>
    <property type="project" value="TreeGrafter"/>
</dbReference>
<protein>
    <submittedName>
        <fullName evidence="10">Twinfilin-1</fullName>
    </submittedName>
</protein>
<feature type="region of interest" description="Disordered" evidence="8">
    <location>
        <begin position="221"/>
        <end position="265"/>
    </location>
</feature>
<keyword evidence="6" id="KW-0206">Cytoskeleton</keyword>
<accession>A0A9W7ZRQ1</accession>
<dbReference type="CDD" id="cd11285">
    <property type="entry name" value="ADF_Twf-N_like"/>
    <property type="match status" value="1"/>
</dbReference>
<keyword evidence="11" id="KW-1185">Reference proteome</keyword>
<evidence type="ECO:0000313" key="10">
    <source>
        <dbReference type="EMBL" id="KAJ1915222.1"/>
    </source>
</evidence>
<dbReference type="Proteomes" id="UP001150538">
    <property type="component" value="Unassembled WGS sequence"/>
</dbReference>
<evidence type="ECO:0000256" key="4">
    <source>
        <dbReference type="ARBA" id="ARBA00022737"/>
    </source>
</evidence>
<gene>
    <name evidence="10" type="primary">TWF1_2</name>
    <name evidence="10" type="ORF">H4219_004425</name>
</gene>
<dbReference type="PANTHER" id="PTHR13759:SF1">
    <property type="entry name" value="TWINFILIN"/>
    <property type="match status" value="1"/>
</dbReference>
<dbReference type="InterPro" id="IPR028458">
    <property type="entry name" value="Twinfilin"/>
</dbReference>
<evidence type="ECO:0000256" key="1">
    <source>
        <dbReference type="ARBA" id="ARBA00004245"/>
    </source>
</evidence>
<evidence type="ECO:0000256" key="2">
    <source>
        <dbReference type="ARBA" id="ARBA00009557"/>
    </source>
</evidence>
<comment type="caution">
    <text evidence="10">The sequence shown here is derived from an EMBL/GenBank/DDBJ whole genome shotgun (WGS) entry which is preliminary data.</text>
</comment>
<dbReference type="GO" id="GO:0003785">
    <property type="term" value="F:actin monomer binding"/>
    <property type="evidence" value="ECO:0007669"/>
    <property type="project" value="TreeGrafter"/>
</dbReference>
<name>A0A9W7ZRQ1_9FUNG</name>
<dbReference type="EMBL" id="JANBPU010000156">
    <property type="protein sequence ID" value="KAJ1915222.1"/>
    <property type="molecule type" value="Genomic_DNA"/>
</dbReference>
<evidence type="ECO:0000259" key="9">
    <source>
        <dbReference type="PROSITE" id="PS51263"/>
    </source>
</evidence>
<dbReference type="Gene3D" id="3.40.20.10">
    <property type="entry name" value="Severin"/>
    <property type="match status" value="2"/>
</dbReference>
<organism evidence="10 11">
    <name type="scientific">Mycoemilia scoparia</name>
    <dbReference type="NCBI Taxonomy" id="417184"/>
    <lineage>
        <taxon>Eukaryota</taxon>
        <taxon>Fungi</taxon>
        <taxon>Fungi incertae sedis</taxon>
        <taxon>Zoopagomycota</taxon>
        <taxon>Kickxellomycotina</taxon>
        <taxon>Kickxellomycetes</taxon>
        <taxon>Kickxellales</taxon>
        <taxon>Kickxellaceae</taxon>
        <taxon>Mycoemilia</taxon>
    </lineage>
</organism>
<dbReference type="GO" id="GO:0005737">
    <property type="term" value="C:cytoplasm"/>
    <property type="evidence" value="ECO:0007669"/>
    <property type="project" value="TreeGrafter"/>
</dbReference>
<sequence length="265" mass="29649">MEDMDKIPDILEDDKPCYILVFLEDADQSGADEEPNSNNNWLFCTYVPDSAPVRLKMLYASTRATLSRNLGESFFVDSLYGTVKSEFGADGYIKHRKSVEASAPLTQKEQERKFQEEQEKQAGDDVVRMTSRVAHVNKVEINISDECTSSSGVILFIYSCPIQSSVRERMLYSTFRGGLVARFHEEDVGLKENLRLEVDSVDDIKPETLQESVDEHLAKVHTSNPVSRTSSVSNFSSPGLGPRSTLSKSTAKFSKPLPPGRARRN</sequence>
<keyword evidence="3" id="KW-0963">Cytoplasm</keyword>
<dbReference type="InterPro" id="IPR002108">
    <property type="entry name" value="ADF-H"/>
</dbReference>
<dbReference type="GO" id="GO:0051016">
    <property type="term" value="P:barbed-end actin filament capping"/>
    <property type="evidence" value="ECO:0007669"/>
    <property type="project" value="TreeGrafter"/>
</dbReference>
<evidence type="ECO:0000256" key="5">
    <source>
        <dbReference type="ARBA" id="ARBA00023203"/>
    </source>
</evidence>
<keyword evidence="4" id="KW-0677">Repeat</keyword>
<comment type="similarity">
    <text evidence="2">Belongs to the actin-binding proteins ADF family. Twinfilin subfamily.</text>
</comment>
<evidence type="ECO:0000313" key="11">
    <source>
        <dbReference type="Proteomes" id="UP001150538"/>
    </source>
</evidence>